<dbReference type="AlphaFoldDB" id="A0A0A1TSA4"/>
<dbReference type="EMBL" id="CDHN01000008">
    <property type="protein sequence ID" value="CEJ95013.1"/>
    <property type="molecule type" value="Genomic_DNA"/>
</dbReference>
<accession>A0A0A1TSA4</accession>
<reference evidence="1 2" key="1">
    <citation type="journal article" date="2015" name="Genome Announc.">
        <title>Draft Genome Sequence and Gene Annotation of the Entomopathogenic Fungus Verticillium hemipterigenum.</title>
        <authorList>
            <person name="Horn F."/>
            <person name="Habel A."/>
            <person name="Scharf D.H."/>
            <person name="Dworschak J."/>
            <person name="Brakhage A.A."/>
            <person name="Guthke R."/>
            <person name="Hertweck C."/>
            <person name="Linde J."/>
        </authorList>
    </citation>
    <scope>NUCLEOTIDE SEQUENCE [LARGE SCALE GENOMIC DNA]</scope>
</reference>
<dbReference type="OrthoDB" id="1744869at2759"/>
<dbReference type="Proteomes" id="UP000039046">
    <property type="component" value="Unassembled WGS sequence"/>
</dbReference>
<keyword evidence="2" id="KW-1185">Reference proteome</keyword>
<name>A0A0A1TSA4_9HYPO</name>
<sequence length="507" mass="54497">MLTHRLCARGVPLRRLPRSTALAPVFMSKRFSSNVSSVPIQFSYALSKFAKDPVQRMFDDLGSIPLLRYTSQHDAALVLATPEFAKMVYDKDFVQSLTKTLAGSGNVESFSLLCGVVDHIAPTVGSYSPTPGISVLRSHQNHILPYMWQPESQLSESDADTVSALSFSLGNRLLSLPLARTTFHNSRASTLVASKLGCSGSTPSLDQQVDRRSQHAFLPIQADQFDTTRLWAPLVPLTARRALKESFGNIIRTIDVDGQTIPASIELESVVNTLYSQGNSAKLSPGGEGVWALVVPPADSNTLEAATSPGSILEDNSDMQMLALATMEYVQDAYTSGGRLYKILSGGGGWGAKKGLLSLDPQISHFAFTEEEELQRFMRTMENSGFAAPGSTIQFLMSMAHPPPMAEGSLPSFVFGVPGQDVESPEVSEPGEERCFIGGHFGALSSEGVFIAPLEKAETLPDGLPEEMKLSVPNSRVYIANEKEGMSTLGKVAAGSVADAGFLAMLL</sequence>
<proteinExistence type="predicted"/>
<dbReference type="HOGENOM" id="CLU_014048_1_0_1"/>
<evidence type="ECO:0000313" key="1">
    <source>
        <dbReference type="EMBL" id="CEJ95013.1"/>
    </source>
</evidence>
<dbReference type="STRING" id="1531966.A0A0A1TSA4"/>
<evidence type="ECO:0000313" key="2">
    <source>
        <dbReference type="Proteomes" id="UP000039046"/>
    </source>
</evidence>
<organism evidence="1 2">
    <name type="scientific">[Torrubiella] hemipterigena</name>
    <dbReference type="NCBI Taxonomy" id="1531966"/>
    <lineage>
        <taxon>Eukaryota</taxon>
        <taxon>Fungi</taxon>
        <taxon>Dikarya</taxon>
        <taxon>Ascomycota</taxon>
        <taxon>Pezizomycotina</taxon>
        <taxon>Sordariomycetes</taxon>
        <taxon>Hypocreomycetidae</taxon>
        <taxon>Hypocreales</taxon>
        <taxon>Clavicipitaceae</taxon>
        <taxon>Clavicipitaceae incertae sedis</taxon>
        <taxon>'Torrubiella' clade</taxon>
    </lineage>
</organism>
<gene>
    <name evidence="1" type="ORF">VHEMI10515</name>
</gene>
<protein>
    <submittedName>
        <fullName evidence="1">Uncharacterized protein</fullName>
    </submittedName>
</protein>